<dbReference type="InterPro" id="IPR000010">
    <property type="entry name" value="Cystatin_dom"/>
</dbReference>
<evidence type="ECO:0000256" key="2">
    <source>
        <dbReference type="ARBA" id="ARBA00009403"/>
    </source>
</evidence>
<feature type="signal peptide" evidence="7">
    <location>
        <begin position="1"/>
        <end position="39"/>
    </location>
</feature>
<gene>
    <name evidence="10" type="primary">LOC101402494</name>
</gene>
<dbReference type="InterPro" id="IPR043250">
    <property type="entry name" value="CST9-like"/>
</dbReference>
<evidence type="ECO:0000256" key="7">
    <source>
        <dbReference type="SAM" id="SignalP"/>
    </source>
</evidence>
<dbReference type="InterPro" id="IPR046350">
    <property type="entry name" value="Cystatin_sf"/>
</dbReference>
<evidence type="ECO:0000256" key="3">
    <source>
        <dbReference type="ARBA" id="ARBA00022525"/>
    </source>
</evidence>
<evidence type="ECO:0000256" key="5">
    <source>
        <dbReference type="ARBA" id="ARBA00022704"/>
    </source>
</evidence>
<keyword evidence="4" id="KW-0646">Protease inhibitor</keyword>
<dbReference type="Pfam" id="PF00031">
    <property type="entry name" value="Cystatin"/>
    <property type="match status" value="1"/>
</dbReference>
<comment type="similarity">
    <text evidence="2">Belongs to the cystatin family.</text>
</comment>
<organism evidence="9 10">
    <name type="scientific">Ceratotherium simum simum</name>
    <name type="common">Southern white rhinoceros</name>
    <dbReference type="NCBI Taxonomy" id="73337"/>
    <lineage>
        <taxon>Eukaryota</taxon>
        <taxon>Metazoa</taxon>
        <taxon>Chordata</taxon>
        <taxon>Craniata</taxon>
        <taxon>Vertebrata</taxon>
        <taxon>Euteleostomi</taxon>
        <taxon>Mammalia</taxon>
        <taxon>Eutheria</taxon>
        <taxon>Laurasiatheria</taxon>
        <taxon>Perissodactyla</taxon>
        <taxon>Rhinocerotidae</taxon>
        <taxon>Ceratotherium</taxon>
    </lineage>
</organism>
<accession>A0ABM1DJA6</accession>
<evidence type="ECO:0000259" key="8">
    <source>
        <dbReference type="Pfam" id="PF00031"/>
    </source>
</evidence>
<dbReference type="GeneID" id="101402494"/>
<dbReference type="PANTHER" id="PTHR46945">
    <property type="entry name" value="CYSTATIN-9-LIKE"/>
    <property type="match status" value="1"/>
</dbReference>
<keyword evidence="6 7" id="KW-0732">Signal</keyword>
<protein>
    <submittedName>
        <fullName evidence="10">Cystatin-9-like isoform X1</fullName>
    </submittedName>
</protein>
<comment type="subcellular location">
    <subcellularLocation>
        <location evidence="1">Secreted</location>
    </subcellularLocation>
</comment>
<evidence type="ECO:0000313" key="9">
    <source>
        <dbReference type="Proteomes" id="UP000694910"/>
    </source>
</evidence>
<keyword evidence="5" id="KW-0789">Thiol protease inhibitor</keyword>
<evidence type="ECO:0000256" key="4">
    <source>
        <dbReference type="ARBA" id="ARBA00022690"/>
    </source>
</evidence>
<feature type="domain" description="Cystatin" evidence="8">
    <location>
        <begin position="60"/>
        <end position="125"/>
    </location>
</feature>
<feature type="chain" id="PRO_5045117934" evidence="7">
    <location>
        <begin position="40"/>
        <end position="166"/>
    </location>
</feature>
<keyword evidence="3" id="KW-0964">Secreted</keyword>
<proteinExistence type="inferred from homology"/>
<reference evidence="10" key="1">
    <citation type="submission" date="2025-08" db="UniProtKB">
        <authorList>
            <consortium name="RefSeq"/>
        </authorList>
    </citation>
    <scope>IDENTIFICATION</scope>
</reference>
<evidence type="ECO:0000256" key="1">
    <source>
        <dbReference type="ARBA" id="ARBA00004613"/>
    </source>
</evidence>
<dbReference type="Gene3D" id="3.10.450.10">
    <property type="match status" value="1"/>
</dbReference>
<dbReference type="PANTHER" id="PTHR46945:SF1">
    <property type="entry name" value="CYSTATIN-9-LIKE"/>
    <property type="match status" value="1"/>
</dbReference>
<evidence type="ECO:0000256" key="6">
    <source>
        <dbReference type="ARBA" id="ARBA00022729"/>
    </source>
</evidence>
<evidence type="ECO:0000313" key="10">
    <source>
        <dbReference type="RefSeq" id="XP_014651887.1"/>
    </source>
</evidence>
<keyword evidence="9" id="KW-1185">Reference proteome</keyword>
<dbReference type="SUPFAM" id="SSF54403">
    <property type="entry name" value="Cystatin/monellin"/>
    <property type="match status" value="1"/>
</dbReference>
<dbReference type="Proteomes" id="UP000694910">
    <property type="component" value="Unplaced"/>
</dbReference>
<name>A0ABM1DJA6_CERSS</name>
<sequence length="166" mass="19713">MKAMGTCVPTDWPHQQWRWALPWAMLLLLLGSQLLVTHCQSSQEKRDSDDRKVMESYFPATVEYALHIFNMQSKDVNAYRLVRILNSWKEQAETMMVFSMELELRRTRCGKFDEDIDNCPFEESSELNNVRHIYFPQTLICFFTVDTEPWRTTFHLLNETCTEGFQ</sequence>
<dbReference type="RefSeq" id="XP_014651887.1">
    <property type="nucleotide sequence ID" value="XM_014796401.1"/>
</dbReference>